<dbReference type="InterPro" id="IPR001279">
    <property type="entry name" value="Metallo-B-lactamas"/>
</dbReference>
<dbReference type="Pfam" id="PF12706">
    <property type="entry name" value="Lactamase_B_2"/>
    <property type="match status" value="1"/>
</dbReference>
<comment type="caution">
    <text evidence="4">The sequence shown here is derived from an EMBL/GenBank/DDBJ whole genome shotgun (WGS) entry which is preliminary data.</text>
</comment>
<feature type="domain" description="Metallo-beta-lactamase" evidence="3">
    <location>
        <begin position="287"/>
        <end position="456"/>
    </location>
</feature>
<comment type="similarity">
    <text evidence="1">Belongs to the metallo-beta-lactamase superfamily. Class-B beta-lactamase family.</text>
</comment>
<organism evidence="4 5">
    <name type="scientific">Roseateles aquae</name>
    <dbReference type="NCBI Taxonomy" id="3077235"/>
    <lineage>
        <taxon>Bacteria</taxon>
        <taxon>Pseudomonadati</taxon>
        <taxon>Pseudomonadota</taxon>
        <taxon>Betaproteobacteria</taxon>
        <taxon>Burkholderiales</taxon>
        <taxon>Sphaerotilaceae</taxon>
        <taxon>Roseateles</taxon>
    </lineage>
</organism>
<feature type="chain" id="PRO_5046315157" evidence="2">
    <location>
        <begin position="36"/>
        <end position="485"/>
    </location>
</feature>
<dbReference type="Gene3D" id="3.60.15.10">
    <property type="entry name" value="Ribonuclease Z/Hydroxyacylglutathione hydrolase-like"/>
    <property type="match status" value="1"/>
</dbReference>
<evidence type="ECO:0000259" key="3">
    <source>
        <dbReference type="SMART" id="SM00849"/>
    </source>
</evidence>
<evidence type="ECO:0000313" key="4">
    <source>
        <dbReference type="EMBL" id="MDT8999579.1"/>
    </source>
</evidence>
<dbReference type="Proteomes" id="UP001246372">
    <property type="component" value="Unassembled WGS sequence"/>
</dbReference>
<keyword evidence="5" id="KW-1185">Reference proteome</keyword>
<evidence type="ECO:0000313" key="5">
    <source>
        <dbReference type="Proteomes" id="UP001246372"/>
    </source>
</evidence>
<sequence>MKHLSRLPAPPRLTGGLLPQLLSVCLALAGLPAAAAEPAPSGTTPVQQAASPSARWQLLSLAMSGERLVGEQAPRPSQAEVPVPVSQTLLLDRDGRFRLVTGSQYPGPIQFSFLQTGGPDGSATVDLLKWRNGTEILRKNAEAARADLAELQFLAPALLLELAASQGLRPAAGASQLDFKDLAGRPAQLLLDAGTGEPRAAISASRRYDYADFQPLADGLRQPRRISESRAEKTLVRWQLQAQTMAGPLPGVFDLPAGYVEATAASGLRATPIGPGCYRVDGAASSYHSAFSIGERGIVVYDAPVSVAEANQVRAQIAQLAPGRPVSHVLISHTHRDHIAGLPAFASEQLQILAGPEATQAVRRQHGEALAARVSELREVNELDLGDRRIRLMPLANSHANESLVAFDSACGALFQGDLFYIPDVGPVPAAFAMSKDLDQLIQREALPVQLIVGVHGRSGTLAELRQSLKLADTLRKLQPEAHKH</sequence>
<evidence type="ECO:0000256" key="1">
    <source>
        <dbReference type="ARBA" id="ARBA00005250"/>
    </source>
</evidence>
<reference evidence="4" key="1">
    <citation type="submission" date="2023-09" db="EMBL/GenBank/DDBJ databases">
        <title>Paucibacter sp. APW11 Genome sequencing and assembly.</title>
        <authorList>
            <person name="Kim I."/>
        </authorList>
    </citation>
    <scope>NUCLEOTIDE SEQUENCE</scope>
    <source>
        <strain evidence="4">APW11</strain>
    </source>
</reference>
<dbReference type="SMART" id="SM00849">
    <property type="entry name" value="Lactamase_B"/>
    <property type="match status" value="1"/>
</dbReference>
<accession>A0ABU3PAG4</accession>
<evidence type="ECO:0000256" key="2">
    <source>
        <dbReference type="SAM" id="SignalP"/>
    </source>
</evidence>
<protein>
    <submittedName>
        <fullName evidence="4">MBL fold metallo-hydrolase</fullName>
    </submittedName>
</protein>
<dbReference type="PANTHER" id="PTHR42951">
    <property type="entry name" value="METALLO-BETA-LACTAMASE DOMAIN-CONTAINING"/>
    <property type="match status" value="1"/>
</dbReference>
<name>A0ABU3PAG4_9BURK</name>
<dbReference type="SUPFAM" id="SSF56281">
    <property type="entry name" value="Metallo-hydrolase/oxidoreductase"/>
    <property type="match status" value="1"/>
</dbReference>
<dbReference type="EMBL" id="JAVXZY010000003">
    <property type="protein sequence ID" value="MDT8999579.1"/>
    <property type="molecule type" value="Genomic_DNA"/>
</dbReference>
<proteinExistence type="inferred from homology"/>
<feature type="signal peptide" evidence="2">
    <location>
        <begin position="1"/>
        <end position="35"/>
    </location>
</feature>
<gene>
    <name evidence="4" type="ORF">RQP53_09910</name>
</gene>
<dbReference type="InterPro" id="IPR050855">
    <property type="entry name" value="NDM-1-like"/>
</dbReference>
<dbReference type="RefSeq" id="WP_315650139.1">
    <property type="nucleotide sequence ID" value="NZ_JAVXZY010000003.1"/>
</dbReference>
<keyword evidence="2" id="KW-0732">Signal</keyword>
<dbReference type="InterPro" id="IPR036866">
    <property type="entry name" value="RibonucZ/Hydroxyglut_hydro"/>
</dbReference>
<dbReference type="PANTHER" id="PTHR42951:SF4">
    <property type="entry name" value="ACYL-COENZYME A THIOESTERASE MBLAC2"/>
    <property type="match status" value="1"/>
</dbReference>